<reference evidence="14 15" key="1">
    <citation type="journal article" date="2014" name="Int. J. Syst. Evol. Microbiol.">
        <title>Complete genome sequence of Corynebacterium casei LMG S-19264T (=DSM 44701T), isolated from a smear-ripened cheese.</title>
        <authorList>
            <consortium name="US DOE Joint Genome Institute (JGI-PGF)"/>
            <person name="Walter F."/>
            <person name="Albersmeier A."/>
            <person name="Kalinowski J."/>
            <person name="Ruckert C."/>
        </authorList>
    </citation>
    <scope>NUCLEOTIDE SEQUENCE [LARGE SCALE GENOMIC DNA]</scope>
    <source>
        <strain evidence="14 15">CGMCC 1.9161</strain>
    </source>
</reference>
<dbReference type="SUPFAM" id="SSF51621">
    <property type="entry name" value="Phosphoenolpyruvate/pyruvate domain"/>
    <property type="match status" value="1"/>
</dbReference>
<dbReference type="Gene3D" id="3.20.20.60">
    <property type="entry name" value="Phosphoenolpyruvate-binding domains"/>
    <property type="match status" value="1"/>
</dbReference>
<keyword evidence="15" id="KW-1185">Reference proteome</keyword>
<evidence type="ECO:0000256" key="4">
    <source>
        <dbReference type="ARBA" id="ARBA00022679"/>
    </source>
</evidence>
<keyword evidence="11 14" id="KW-0670">Pyruvate</keyword>
<evidence type="ECO:0000259" key="13">
    <source>
        <dbReference type="Pfam" id="PF00224"/>
    </source>
</evidence>
<evidence type="ECO:0000256" key="12">
    <source>
        <dbReference type="RuleBase" id="RU000504"/>
    </source>
</evidence>
<dbReference type="Proteomes" id="UP000600449">
    <property type="component" value="Unassembled WGS sequence"/>
</dbReference>
<keyword evidence="4 12" id="KW-0808">Transferase</keyword>
<dbReference type="GO" id="GO:0000287">
    <property type="term" value="F:magnesium ion binding"/>
    <property type="evidence" value="ECO:0007669"/>
    <property type="project" value="InterPro"/>
</dbReference>
<evidence type="ECO:0000256" key="7">
    <source>
        <dbReference type="ARBA" id="ARBA00022777"/>
    </source>
</evidence>
<keyword evidence="9 12" id="KW-0460">Magnesium</keyword>
<dbReference type="GO" id="GO:0016301">
    <property type="term" value="F:kinase activity"/>
    <property type="evidence" value="ECO:0007669"/>
    <property type="project" value="UniProtKB-KW"/>
</dbReference>
<keyword evidence="8" id="KW-0067">ATP-binding</keyword>
<dbReference type="InterPro" id="IPR015806">
    <property type="entry name" value="Pyrv_Knase_insert_dom_sf"/>
</dbReference>
<comment type="catalytic activity">
    <reaction evidence="12">
        <text>pyruvate + ATP = phosphoenolpyruvate + ADP + H(+)</text>
        <dbReference type="Rhea" id="RHEA:18157"/>
        <dbReference type="ChEBI" id="CHEBI:15361"/>
        <dbReference type="ChEBI" id="CHEBI:15378"/>
        <dbReference type="ChEBI" id="CHEBI:30616"/>
        <dbReference type="ChEBI" id="CHEBI:58702"/>
        <dbReference type="ChEBI" id="CHEBI:456216"/>
        <dbReference type="EC" id="2.7.1.40"/>
    </reaction>
</comment>
<evidence type="ECO:0000256" key="11">
    <source>
        <dbReference type="ARBA" id="ARBA00023317"/>
    </source>
</evidence>
<dbReference type="GO" id="GO:0005524">
    <property type="term" value="F:ATP binding"/>
    <property type="evidence" value="ECO:0007669"/>
    <property type="project" value="UniProtKB-KW"/>
</dbReference>
<dbReference type="PANTHER" id="PTHR11817">
    <property type="entry name" value="PYRUVATE KINASE"/>
    <property type="match status" value="1"/>
</dbReference>
<comment type="similarity">
    <text evidence="2 12">Belongs to the pyruvate kinase family.</text>
</comment>
<keyword evidence="5" id="KW-0479">Metal-binding</keyword>
<evidence type="ECO:0000313" key="15">
    <source>
        <dbReference type="Proteomes" id="UP000600449"/>
    </source>
</evidence>
<keyword evidence="10 12" id="KW-0324">Glycolysis</keyword>
<dbReference type="EMBL" id="BMMF01000010">
    <property type="protein sequence ID" value="GGK44341.1"/>
    <property type="molecule type" value="Genomic_DNA"/>
</dbReference>
<dbReference type="Gene3D" id="2.40.33.10">
    <property type="entry name" value="PK beta-barrel domain-like"/>
    <property type="match status" value="1"/>
</dbReference>
<dbReference type="InterPro" id="IPR015813">
    <property type="entry name" value="Pyrv/PenolPyrv_kinase-like_dom"/>
</dbReference>
<keyword evidence="6" id="KW-0547">Nucleotide-binding</keyword>
<evidence type="ECO:0000256" key="2">
    <source>
        <dbReference type="ARBA" id="ARBA00008663"/>
    </source>
</evidence>
<evidence type="ECO:0000256" key="8">
    <source>
        <dbReference type="ARBA" id="ARBA00022840"/>
    </source>
</evidence>
<keyword evidence="7 12" id="KW-0418">Kinase</keyword>
<protein>
    <recommendedName>
        <fullName evidence="3 12">Pyruvate kinase</fullName>
        <ecNumber evidence="3 12">2.7.1.40</ecNumber>
    </recommendedName>
</protein>
<accession>A0A917QE25</accession>
<evidence type="ECO:0000313" key="14">
    <source>
        <dbReference type="EMBL" id="GGK44341.1"/>
    </source>
</evidence>
<name>A0A917QE25_9HYPH</name>
<dbReference type="RefSeq" id="WP_188914482.1">
    <property type="nucleotide sequence ID" value="NZ_BMMF01000010.1"/>
</dbReference>
<dbReference type="PRINTS" id="PR01050">
    <property type="entry name" value="PYRUVTKNASE"/>
</dbReference>
<dbReference type="AlphaFoldDB" id="A0A917QE25"/>
<gene>
    <name evidence="14" type="ORF">GCM10011322_34380</name>
</gene>
<evidence type="ECO:0000256" key="5">
    <source>
        <dbReference type="ARBA" id="ARBA00022723"/>
    </source>
</evidence>
<comment type="caution">
    <text evidence="14">The sequence shown here is derived from an EMBL/GenBank/DDBJ whole genome shotgun (WGS) entry which is preliminary data.</text>
</comment>
<evidence type="ECO:0000256" key="1">
    <source>
        <dbReference type="ARBA" id="ARBA00004997"/>
    </source>
</evidence>
<organism evidence="14 15">
    <name type="scientific">Salinarimonas ramus</name>
    <dbReference type="NCBI Taxonomy" id="690164"/>
    <lineage>
        <taxon>Bacteria</taxon>
        <taxon>Pseudomonadati</taxon>
        <taxon>Pseudomonadota</taxon>
        <taxon>Alphaproteobacteria</taxon>
        <taxon>Hyphomicrobiales</taxon>
        <taxon>Salinarimonadaceae</taxon>
        <taxon>Salinarimonas</taxon>
    </lineage>
</organism>
<dbReference type="InterPro" id="IPR015793">
    <property type="entry name" value="Pyrv_Knase_brl"/>
</dbReference>
<proteinExistence type="inferred from homology"/>
<dbReference type="InterPro" id="IPR001697">
    <property type="entry name" value="Pyr_Knase"/>
</dbReference>
<evidence type="ECO:0000256" key="6">
    <source>
        <dbReference type="ARBA" id="ARBA00022741"/>
    </source>
</evidence>
<feature type="domain" description="Pyruvate kinase barrel" evidence="13">
    <location>
        <begin position="132"/>
        <end position="455"/>
    </location>
</feature>
<comment type="pathway">
    <text evidence="1 12">Carbohydrate degradation; glycolysis; pyruvate from D-glyceraldehyde 3-phosphate: step 5/5.</text>
</comment>
<sequence>MTDGGETRAVLGELVALRDEVAREGRARWAGWHADLARTPFAVGALNLAHYLALRKRDHRALQRALMLRGLSSLGRLEGRVLATLDATIVALAALAGETPPRPAPSPRQFFRGETRLHAATDRLFGPPRAERQGRILVTLPSEAASDPSLVQGIADAGADAVRINCAHDGPDAWAAMIDHVRASEERMGRRLRILMDIAGPKIRTGEVLVADDRARIGVGDRLLLGRTLAPGFATTFPFQATCTAPDIFDAIGEGARVAVDDGRFSGRVTGRAHDGLVVAIDQAKLGGARLKPEKGLNFPETVLALDPLTAKDRADLDFVCAHADMIGYSFVQTADDIARLQRELAARTPRWREIGLVAKIETPVAVRNLPEIIVAAAGHQPFAVMIARGDLAVEIGFARLAEMQEELLWLAEAAHVPVIWATQVLERLVKSGLPSRGEMTDAAMAARAECVMLNKGPNVTAAIEALDGLFRRMGEHQSKKTPTLRALRTW</sequence>
<evidence type="ECO:0000256" key="10">
    <source>
        <dbReference type="ARBA" id="ARBA00023152"/>
    </source>
</evidence>
<evidence type="ECO:0000256" key="9">
    <source>
        <dbReference type="ARBA" id="ARBA00022842"/>
    </source>
</evidence>
<dbReference type="InterPro" id="IPR011037">
    <property type="entry name" value="Pyrv_Knase-like_insert_dom_sf"/>
</dbReference>
<dbReference type="Pfam" id="PF00224">
    <property type="entry name" value="PK"/>
    <property type="match status" value="1"/>
</dbReference>
<dbReference type="GO" id="GO:0030955">
    <property type="term" value="F:potassium ion binding"/>
    <property type="evidence" value="ECO:0007669"/>
    <property type="project" value="InterPro"/>
</dbReference>
<dbReference type="InterPro" id="IPR040442">
    <property type="entry name" value="Pyrv_kinase-like_dom_sf"/>
</dbReference>
<dbReference type="GO" id="GO:0004743">
    <property type="term" value="F:pyruvate kinase activity"/>
    <property type="evidence" value="ECO:0007669"/>
    <property type="project" value="UniProtKB-EC"/>
</dbReference>
<evidence type="ECO:0000256" key="3">
    <source>
        <dbReference type="ARBA" id="ARBA00012142"/>
    </source>
</evidence>
<dbReference type="SUPFAM" id="SSF50800">
    <property type="entry name" value="PK beta-barrel domain-like"/>
    <property type="match status" value="1"/>
</dbReference>
<dbReference type="EC" id="2.7.1.40" evidence="3 12"/>